<name>B8HCK4_PSECP</name>
<dbReference type="EMBL" id="CP001341">
    <property type="protein sequence ID" value="ACL38787.1"/>
    <property type="molecule type" value="Genomic_DNA"/>
</dbReference>
<reference evidence="1" key="1">
    <citation type="submission" date="2009-01" db="EMBL/GenBank/DDBJ databases">
        <title>Complete sequence of chromosome of Arthrobacter chlorophenolicus A6.</title>
        <authorList>
            <consortium name="US DOE Joint Genome Institute"/>
            <person name="Lucas S."/>
            <person name="Copeland A."/>
            <person name="Lapidus A."/>
            <person name="Glavina del Rio T."/>
            <person name="Tice H."/>
            <person name="Bruce D."/>
            <person name="Goodwin L."/>
            <person name="Pitluck S."/>
            <person name="Goltsman E."/>
            <person name="Clum A."/>
            <person name="Larimer F."/>
            <person name="Land M."/>
            <person name="Hauser L."/>
            <person name="Kyrpides N."/>
            <person name="Mikhailova N."/>
            <person name="Jansson J."/>
            <person name="Richardson P."/>
        </authorList>
    </citation>
    <scope>NUCLEOTIDE SEQUENCE [LARGE SCALE GENOMIC DNA]</scope>
    <source>
        <strain evidence="1">A6</strain>
    </source>
</reference>
<accession>B8HCK4</accession>
<proteinExistence type="predicted"/>
<dbReference type="PANTHER" id="PTHR32305:SF15">
    <property type="entry name" value="PROTEIN RHSA-RELATED"/>
    <property type="match status" value="1"/>
</dbReference>
<evidence type="ECO:0000313" key="2">
    <source>
        <dbReference type="Proteomes" id="UP000002505"/>
    </source>
</evidence>
<dbReference type="NCBIfam" id="TIGR03696">
    <property type="entry name" value="Rhs_assc_core"/>
    <property type="match status" value="1"/>
</dbReference>
<dbReference type="Proteomes" id="UP000002505">
    <property type="component" value="Chromosome"/>
</dbReference>
<gene>
    <name evidence="1" type="ordered locus">Achl_0792</name>
</gene>
<dbReference type="Gene3D" id="2.180.10.10">
    <property type="entry name" value="RHS repeat-associated core"/>
    <property type="match status" value="2"/>
</dbReference>
<dbReference type="InterPro" id="IPR022385">
    <property type="entry name" value="Rhs_assc_core"/>
</dbReference>
<evidence type="ECO:0000313" key="1">
    <source>
        <dbReference type="EMBL" id="ACL38787.1"/>
    </source>
</evidence>
<dbReference type="NCBIfam" id="TIGR01643">
    <property type="entry name" value="YD_repeat_2x"/>
    <property type="match status" value="3"/>
</dbReference>
<dbReference type="STRING" id="452863.Achl_0792"/>
<organism evidence="1 2">
    <name type="scientific">Pseudarthrobacter chlorophenolicus (strain ATCC 700700 / DSM 12829 / CIP 107037 / JCM 12360 / KCTC 9906 / NCIMB 13794 / A6)</name>
    <name type="common">Arthrobacter chlorophenolicus</name>
    <dbReference type="NCBI Taxonomy" id="452863"/>
    <lineage>
        <taxon>Bacteria</taxon>
        <taxon>Bacillati</taxon>
        <taxon>Actinomycetota</taxon>
        <taxon>Actinomycetes</taxon>
        <taxon>Micrococcales</taxon>
        <taxon>Micrococcaceae</taxon>
        <taxon>Pseudarthrobacter</taxon>
    </lineage>
</organism>
<dbReference type="Pfam" id="PF05593">
    <property type="entry name" value="RHS_repeat"/>
    <property type="match status" value="3"/>
</dbReference>
<protein>
    <submittedName>
        <fullName evidence="1">YD repeat protein</fullName>
    </submittedName>
</protein>
<dbReference type="KEGG" id="ach:Achl_0792"/>
<dbReference type="PANTHER" id="PTHR32305">
    <property type="match status" value="1"/>
</dbReference>
<dbReference type="eggNOG" id="COG3209">
    <property type="taxonomic scope" value="Bacteria"/>
</dbReference>
<dbReference type="AlphaFoldDB" id="B8HCK4"/>
<keyword evidence="2" id="KW-1185">Reference proteome</keyword>
<dbReference type="HOGENOM" id="CLU_387666_0_0_11"/>
<dbReference type="InterPro" id="IPR031325">
    <property type="entry name" value="RHS_repeat"/>
</dbReference>
<dbReference type="InterPro" id="IPR050708">
    <property type="entry name" value="T6SS_VgrG/RHS"/>
</dbReference>
<dbReference type="InterPro" id="IPR006530">
    <property type="entry name" value="YD"/>
</dbReference>
<sequence length="712" mass="71677">MPHGTARDFTHDVLSRLTGPDGLAVDHELVFDRCGRLTSRTRGSQGLSWEYDSDGHRTSFTDAYGTTTTYARDAAGQITAVGNPLLGEASFSYDAAGRMISATAGDLVQEWAYRNGALSEHVRSDRSGSGAPDVTMIGRDDDGRITALTRSGAVTRYGYDGAGQMVSAATTRVGEAGAPAVVLGWEYDAGGRLSRETVPGGSRVYGYDAAGQLLSVMEPDGSRTEFVHDGLGRRPRLIGPDGSWTEYAWGPTGLLAGSVVRDRDGAEVSRHSLWVDALGELAAVDRCELWWDTANSVPVLAGIGGGQVLSLPGGVTGMGEAWAAPGWRAARPTDQADPWAVVGAPTVLDPTPGGVAGGFAGVLPAGVTLTGNGGVDIAGLEWLGARAYDPVSRGFLSTDPLAPVLGAGWDGNPYAYAGNNPLNTTDPTGLRPLTDAELKAYDSSAGGALAAAGNWLGDNWEYIVAGAAVVAGVALMFTGVGGPVGMALIGAAAGALTSGGASAIVQKATSGSVDMNQVLQDAAIGAVGGGVGGAAGGLLARGANAARVAVSTGSTSRIVTTTNNVLRSSVVRSSLAAGTGGSGSNIVSYALDDDVDQTLGGYVSTAGPGFVTAAGGSALFSRLGTSFGNSVANRLPGWTGPVSSGGHSGAPYNWGSVITEDLTNRVGGAVVGYANTSLQPGGATGSEIMNGTIQGFTNGATGPSSGRRASGW</sequence>